<keyword evidence="18" id="KW-1185">Reference proteome</keyword>
<proteinExistence type="inferred from homology"/>
<keyword evidence="11 15" id="KW-0472">Membrane</keyword>
<evidence type="ECO:0000256" key="4">
    <source>
        <dbReference type="ARBA" id="ARBA00008661"/>
    </source>
</evidence>
<dbReference type="FunFam" id="2.60.120.200:FF:000071">
    <property type="entry name" value="Hydroxyproline O-galactosyltransferase GALT2"/>
    <property type="match status" value="1"/>
</dbReference>
<evidence type="ECO:0000256" key="5">
    <source>
        <dbReference type="ARBA" id="ARBA00022676"/>
    </source>
</evidence>
<evidence type="ECO:0000256" key="2">
    <source>
        <dbReference type="ARBA" id="ARBA00004323"/>
    </source>
</evidence>
<dbReference type="FunFam" id="2.60.120.200:FF:000199">
    <property type="entry name" value="Hydroxyproline O-galactosyltransferase GALT4"/>
    <property type="match status" value="1"/>
</dbReference>
<evidence type="ECO:0000256" key="12">
    <source>
        <dbReference type="ARBA" id="ARBA00023180"/>
    </source>
</evidence>
<dbReference type="FunFam" id="3.90.550.50:FF:000005">
    <property type="entry name" value="Hydroxyproline O-galactosyltransferase"/>
    <property type="match status" value="1"/>
</dbReference>
<keyword evidence="9 15" id="KW-1133">Transmembrane helix</keyword>
<dbReference type="InterPro" id="IPR001079">
    <property type="entry name" value="Galectin_CRD"/>
</dbReference>
<dbReference type="AlphaFoldDB" id="A0A5J5BIW8"/>
<evidence type="ECO:0000256" key="15">
    <source>
        <dbReference type="SAM" id="Phobius"/>
    </source>
</evidence>
<comment type="similarity">
    <text evidence="4">Belongs to the glycosyltransferase 31 family.</text>
</comment>
<comment type="cofactor">
    <cofactor evidence="1">
        <name>Mn(2+)</name>
        <dbReference type="ChEBI" id="CHEBI:29035"/>
    </cofactor>
</comment>
<dbReference type="Pfam" id="PF01762">
    <property type="entry name" value="Galactosyl_T"/>
    <property type="match status" value="1"/>
</dbReference>
<keyword evidence="12" id="KW-0325">Glycoprotein</keyword>
<keyword evidence="7 15" id="KW-0812">Transmembrane</keyword>
<evidence type="ECO:0000256" key="9">
    <source>
        <dbReference type="ARBA" id="ARBA00022989"/>
    </source>
</evidence>
<dbReference type="Proteomes" id="UP000325577">
    <property type="component" value="Linkage Group LG12"/>
</dbReference>
<evidence type="ECO:0000256" key="8">
    <source>
        <dbReference type="ARBA" id="ARBA00022968"/>
    </source>
</evidence>
<gene>
    <name evidence="17" type="ORF">F0562_023748</name>
</gene>
<keyword evidence="6" id="KW-0808">Transferase</keyword>
<evidence type="ECO:0000256" key="13">
    <source>
        <dbReference type="ARBA" id="ARBA00023211"/>
    </source>
</evidence>
<keyword evidence="5" id="KW-0328">Glycosyltransferase</keyword>
<protein>
    <recommendedName>
        <fullName evidence="16">Galectin domain-containing protein</fullName>
    </recommendedName>
</protein>
<dbReference type="Pfam" id="PF00337">
    <property type="entry name" value="Gal-bind_lectin"/>
    <property type="match status" value="1"/>
</dbReference>
<dbReference type="SUPFAM" id="SSF49899">
    <property type="entry name" value="Concanavalin A-like lectins/glucanases"/>
    <property type="match status" value="1"/>
</dbReference>
<feature type="domain" description="Galectin" evidence="16">
    <location>
        <begin position="182"/>
        <end position="391"/>
    </location>
</feature>
<dbReference type="PANTHER" id="PTHR11214">
    <property type="entry name" value="BETA-1,3-N-ACETYLGLUCOSAMINYLTRANSFERASE"/>
    <property type="match status" value="1"/>
</dbReference>
<dbReference type="PROSITE" id="PS51304">
    <property type="entry name" value="GALECTIN"/>
    <property type="match status" value="1"/>
</dbReference>
<dbReference type="GO" id="GO:0000139">
    <property type="term" value="C:Golgi membrane"/>
    <property type="evidence" value="ECO:0007669"/>
    <property type="project" value="UniProtKB-SubCell"/>
</dbReference>
<evidence type="ECO:0000256" key="7">
    <source>
        <dbReference type="ARBA" id="ARBA00022692"/>
    </source>
</evidence>
<comment type="subcellular location">
    <subcellularLocation>
        <location evidence="2">Golgi apparatus membrane</location>
        <topology evidence="2">Single-pass type II membrane protein</topology>
    </subcellularLocation>
</comment>
<keyword evidence="8" id="KW-0735">Signal-anchor</keyword>
<sequence length="670" mass="76588">MKRAKLDVFVSLSRQRSIQVLIGVGFLYVVMVTLEVPFVFRTGFSAVTQEGFNGFFNDALSRPFQLQSEEELEEREAPIRPLMVPLRASSQPSQSKPQRRITGYKTLSSLNFDGSLVNSTSKDGFSGLQKSAKDAFEVGNKLWEEIKSEKVRNYDAKKTENRTEPCPHSISMSGSEFWDRGRIVVLPCGLTLGSHITLVGKPKQAHPEHEPKISLLKEGQYLMVSQFMMELQGLQTVDGEDPPRILHFNPRLKGDWSGKPVIEQNTCYRMQWGSALRCEGWKSKADEETVDDQVKCEKWIRDDDGHSEESKATWWLNRLIGRTKKVTIDWPYPFAEEKLFVLTLSAGLEGYHINVDGRHVTSFPYRTGFALEDATGLFLNGDIDVHSIFAASLPTSHPSLAPQKLLEMSNRWQAPALPDGPVDLFIGILSAGNHFAERMAVRKSWMQQKLIKSSNVVARFFVALHGRKEVNMELKKEAEFFGDIVIVRYMDNYDLVVLKTVAICEYGVRTVSAKYIMKGDDDTFIRVDAVIKEAEKIPDGTSFYIGNINYYHKPLRYGKWAVTYEEWPEEDYPPYANGPGYIVSSDIANFIVSEFEKHNLRLFKMEDVSMGMWVEKFNSSRPVEYVHSLKFCQFGCVEDYYTAHYQSPRQMICMWNKLQQQGRPQCCSMR</sequence>
<dbReference type="GO" id="GO:0030246">
    <property type="term" value="F:carbohydrate binding"/>
    <property type="evidence" value="ECO:0007669"/>
    <property type="project" value="InterPro"/>
</dbReference>
<comment type="function">
    <text evidence="14">Possesses hydroxyproline O-galactosyltransferase activity. Transfers galactose from UDP-galactose to hydroxyproline residues in the arabinogalactan proteins (AGPs). Is specific for AGPs containing non-contiguous peptidyl hydroxyproline residues. Utilizes UDP-galactose solely as sugar donor. The addition of galactose onto the peptidyl hydroxyproline residues in AGP core proteins represents the first committed step in arabinogalactan polysaccharide addition. AGP glycans play essential roles in both vegetative and reproductive plant growth.</text>
</comment>
<evidence type="ECO:0000256" key="10">
    <source>
        <dbReference type="ARBA" id="ARBA00023034"/>
    </source>
</evidence>
<dbReference type="GO" id="GO:0010405">
    <property type="term" value="P:arabinogalactan protein metabolic process"/>
    <property type="evidence" value="ECO:0007669"/>
    <property type="project" value="UniProtKB-ARBA"/>
</dbReference>
<organism evidence="17 18">
    <name type="scientific">Nyssa sinensis</name>
    <dbReference type="NCBI Taxonomy" id="561372"/>
    <lineage>
        <taxon>Eukaryota</taxon>
        <taxon>Viridiplantae</taxon>
        <taxon>Streptophyta</taxon>
        <taxon>Embryophyta</taxon>
        <taxon>Tracheophyta</taxon>
        <taxon>Spermatophyta</taxon>
        <taxon>Magnoliopsida</taxon>
        <taxon>eudicotyledons</taxon>
        <taxon>Gunneridae</taxon>
        <taxon>Pentapetalae</taxon>
        <taxon>asterids</taxon>
        <taxon>Cornales</taxon>
        <taxon>Nyssaceae</taxon>
        <taxon>Nyssa</taxon>
    </lineage>
</organism>
<dbReference type="SMART" id="SM00908">
    <property type="entry name" value="Gal-bind_lectin"/>
    <property type="match status" value="1"/>
</dbReference>
<evidence type="ECO:0000259" key="16">
    <source>
        <dbReference type="PROSITE" id="PS51304"/>
    </source>
</evidence>
<dbReference type="CDD" id="cd00070">
    <property type="entry name" value="GLECT"/>
    <property type="match status" value="1"/>
</dbReference>
<evidence type="ECO:0000313" key="18">
    <source>
        <dbReference type="Proteomes" id="UP000325577"/>
    </source>
</evidence>
<feature type="transmembrane region" description="Helical" evidence="15">
    <location>
        <begin position="20"/>
        <end position="40"/>
    </location>
</feature>
<evidence type="ECO:0000256" key="1">
    <source>
        <dbReference type="ARBA" id="ARBA00001936"/>
    </source>
</evidence>
<name>A0A5J5BIW8_9ASTE</name>
<dbReference type="UniPathway" id="UPA00378"/>
<evidence type="ECO:0000313" key="17">
    <source>
        <dbReference type="EMBL" id="KAA8542596.1"/>
    </source>
</evidence>
<dbReference type="InterPro" id="IPR013320">
    <property type="entry name" value="ConA-like_dom_sf"/>
</dbReference>
<dbReference type="GO" id="GO:1990714">
    <property type="term" value="F:hydroxyproline O-galactosyltransferase activity"/>
    <property type="evidence" value="ECO:0007669"/>
    <property type="project" value="UniProtKB-ARBA"/>
</dbReference>
<dbReference type="EMBL" id="CM018035">
    <property type="protein sequence ID" value="KAA8542596.1"/>
    <property type="molecule type" value="Genomic_DNA"/>
</dbReference>
<dbReference type="Gene3D" id="3.90.550.50">
    <property type="match status" value="1"/>
</dbReference>
<evidence type="ECO:0000256" key="3">
    <source>
        <dbReference type="ARBA" id="ARBA00004922"/>
    </source>
</evidence>
<evidence type="ECO:0000256" key="6">
    <source>
        <dbReference type="ARBA" id="ARBA00022679"/>
    </source>
</evidence>
<accession>A0A5J5BIW8</accession>
<keyword evidence="13" id="KW-0464">Manganese</keyword>
<dbReference type="PANTHER" id="PTHR11214:SF286">
    <property type="entry name" value="HYDROXYPROLINE O-GALACTOSYLTRANSFERASE GALT4"/>
    <property type="match status" value="1"/>
</dbReference>
<keyword evidence="10" id="KW-0333">Golgi apparatus</keyword>
<dbReference type="InterPro" id="IPR002659">
    <property type="entry name" value="Glyco_trans_31"/>
</dbReference>
<dbReference type="Gene3D" id="2.60.120.200">
    <property type="match status" value="1"/>
</dbReference>
<comment type="pathway">
    <text evidence="3">Protein modification; protein glycosylation.</text>
</comment>
<evidence type="ECO:0000256" key="11">
    <source>
        <dbReference type="ARBA" id="ARBA00023136"/>
    </source>
</evidence>
<dbReference type="OrthoDB" id="2139606at2759"/>
<evidence type="ECO:0000256" key="14">
    <source>
        <dbReference type="ARBA" id="ARBA00059439"/>
    </source>
</evidence>
<reference evidence="17 18" key="1">
    <citation type="submission" date="2019-09" db="EMBL/GenBank/DDBJ databases">
        <title>A chromosome-level genome assembly of the Chinese tupelo Nyssa sinensis.</title>
        <authorList>
            <person name="Yang X."/>
            <person name="Kang M."/>
            <person name="Yang Y."/>
            <person name="Xiong H."/>
            <person name="Wang M."/>
            <person name="Zhang Z."/>
            <person name="Wang Z."/>
            <person name="Wu H."/>
            <person name="Ma T."/>
            <person name="Liu J."/>
            <person name="Xi Z."/>
        </authorList>
    </citation>
    <scope>NUCLEOTIDE SEQUENCE [LARGE SCALE GENOMIC DNA]</scope>
    <source>
        <strain evidence="17">J267</strain>
        <tissue evidence="17">Leaf</tissue>
    </source>
</reference>